<proteinExistence type="predicted"/>
<sequence length="71" mass="8448">MAGHYETKLEELSIREKWRVPKYVKWQVTTDKFVYELYAGEKCFRGEMTEGDENAKENVAQMAYEEFMGIN</sequence>
<accession>A0A420I547</accession>
<name>A0A420I547_9PEZI</name>
<reference evidence="1 2" key="1">
    <citation type="journal article" date="2018" name="BMC Genomics">
        <title>Comparative genome analyses reveal sequence features reflecting distinct modes of host-adaptation between dicot and monocot powdery mildew.</title>
        <authorList>
            <person name="Wu Y."/>
            <person name="Ma X."/>
            <person name="Pan Z."/>
            <person name="Kale S.D."/>
            <person name="Song Y."/>
            <person name="King H."/>
            <person name="Zhang Q."/>
            <person name="Presley C."/>
            <person name="Deng X."/>
            <person name="Wei C.I."/>
            <person name="Xiao S."/>
        </authorList>
    </citation>
    <scope>NUCLEOTIDE SEQUENCE [LARGE SCALE GENOMIC DNA]</scope>
    <source>
        <strain evidence="1">UMSG2</strain>
    </source>
</reference>
<evidence type="ECO:0000313" key="1">
    <source>
        <dbReference type="EMBL" id="RKF64771.1"/>
    </source>
</evidence>
<protein>
    <recommendedName>
        <fullName evidence="3">DRBM domain-containing protein</fullName>
    </recommendedName>
</protein>
<dbReference type="EMBL" id="MCFK01001640">
    <property type="protein sequence ID" value="RKF64771.1"/>
    <property type="molecule type" value="Genomic_DNA"/>
</dbReference>
<keyword evidence="2" id="KW-1185">Reference proteome</keyword>
<comment type="caution">
    <text evidence="1">The sequence shown here is derived from an EMBL/GenBank/DDBJ whole genome shotgun (WGS) entry which is preliminary data.</text>
</comment>
<gene>
    <name evidence="1" type="ORF">OnM2_016004</name>
</gene>
<organism evidence="1 2">
    <name type="scientific">Erysiphe neolycopersici</name>
    <dbReference type="NCBI Taxonomy" id="212602"/>
    <lineage>
        <taxon>Eukaryota</taxon>
        <taxon>Fungi</taxon>
        <taxon>Dikarya</taxon>
        <taxon>Ascomycota</taxon>
        <taxon>Pezizomycotina</taxon>
        <taxon>Leotiomycetes</taxon>
        <taxon>Erysiphales</taxon>
        <taxon>Erysiphaceae</taxon>
        <taxon>Erysiphe</taxon>
    </lineage>
</organism>
<evidence type="ECO:0000313" key="2">
    <source>
        <dbReference type="Proteomes" id="UP000286134"/>
    </source>
</evidence>
<dbReference type="AlphaFoldDB" id="A0A420I547"/>
<evidence type="ECO:0008006" key="3">
    <source>
        <dbReference type="Google" id="ProtNLM"/>
    </source>
</evidence>
<dbReference type="Proteomes" id="UP000286134">
    <property type="component" value="Unassembled WGS sequence"/>
</dbReference>